<dbReference type="Pfam" id="PF01984">
    <property type="entry name" value="dsDNA_bind"/>
    <property type="match status" value="1"/>
</dbReference>
<evidence type="ECO:0000313" key="5">
    <source>
        <dbReference type="EMBL" id="WMW23187.1"/>
    </source>
</evidence>
<feature type="compositionally biased region" description="Low complexity" evidence="4">
    <location>
        <begin position="14"/>
        <end position="39"/>
    </location>
</feature>
<reference evidence="5" key="1">
    <citation type="submission" date="2023-08" db="EMBL/GenBank/DDBJ databases">
        <title>Methanolobus mangrovi sp. nov. and Methanolobus sediminis sp. nov, two novel methylotrophic methanogens isolated from mangrove sediments in China.</title>
        <authorList>
            <person name="Zhou J."/>
        </authorList>
    </citation>
    <scope>NUCLEOTIDE SEQUENCE</scope>
    <source>
        <strain evidence="5">FTZ2</strain>
    </source>
</reference>
<dbReference type="PANTHER" id="PTHR10840">
    <property type="entry name" value="PROGRAMMED CELL DEATH PROTEIN 5"/>
    <property type="match status" value="1"/>
</dbReference>
<evidence type="ECO:0000256" key="3">
    <source>
        <dbReference type="HAMAP-Rule" id="MF_00026"/>
    </source>
</evidence>
<dbReference type="InterPro" id="IPR002836">
    <property type="entry name" value="PDCD5-like"/>
</dbReference>
<evidence type="ECO:0000256" key="2">
    <source>
        <dbReference type="ARBA" id="ARBA00023125"/>
    </source>
</evidence>
<dbReference type="GeneID" id="84229471"/>
<dbReference type="EMBL" id="CP133594">
    <property type="protein sequence ID" value="WMW23187.1"/>
    <property type="molecule type" value="Genomic_DNA"/>
</dbReference>
<protein>
    <recommendedName>
        <fullName evidence="3">DNA-binding protein RE476_04980</fullName>
    </recommendedName>
</protein>
<proteinExistence type="inferred from homology"/>
<keyword evidence="2 3" id="KW-0238">DNA-binding</keyword>
<keyword evidence="6" id="KW-1185">Reference proteome</keyword>
<evidence type="ECO:0000313" key="6">
    <source>
        <dbReference type="Proteomes" id="UP001183006"/>
    </source>
</evidence>
<evidence type="ECO:0000256" key="4">
    <source>
        <dbReference type="SAM" id="MobiDB-lite"/>
    </source>
</evidence>
<dbReference type="PIRSF" id="PIRSF015730">
    <property type="entry name" value="TFAR19"/>
    <property type="match status" value="1"/>
</dbReference>
<dbReference type="HAMAP" id="MF_00026">
    <property type="entry name" value="dsDNA_bind"/>
    <property type="match status" value="1"/>
</dbReference>
<dbReference type="AlphaFoldDB" id="A0AA51UH68"/>
<dbReference type="Proteomes" id="UP001183006">
    <property type="component" value="Chromosome"/>
</dbReference>
<dbReference type="NCBIfam" id="NF003268">
    <property type="entry name" value="PRK04239.1"/>
    <property type="match status" value="1"/>
</dbReference>
<accession>A0AA51UH68</accession>
<feature type="region of interest" description="Disordered" evidence="4">
    <location>
        <begin position="1"/>
        <end position="42"/>
    </location>
</feature>
<dbReference type="InterPro" id="IPR036883">
    <property type="entry name" value="PDCD5-like_sf"/>
</dbReference>
<dbReference type="SUPFAM" id="SSF46950">
    <property type="entry name" value="Double-stranded DNA-binding domain"/>
    <property type="match status" value="1"/>
</dbReference>
<comment type="similarity">
    <text evidence="1 3">Belongs to the PDCD5 family.</text>
</comment>
<dbReference type="KEGG" id="mmav:RE476_04980"/>
<dbReference type="PANTHER" id="PTHR10840:SF0">
    <property type="entry name" value="PROGRAMMED CELL DEATH PROTEIN 5"/>
    <property type="match status" value="1"/>
</dbReference>
<organism evidence="5 6">
    <name type="scientific">Methanolobus mangrovi</name>
    <dbReference type="NCBI Taxonomy" id="3072977"/>
    <lineage>
        <taxon>Archaea</taxon>
        <taxon>Methanobacteriati</taxon>
        <taxon>Methanobacteriota</taxon>
        <taxon>Stenosarchaea group</taxon>
        <taxon>Methanomicrobia</taxon>
        <taxon>Methanosarcinales</taxon>
        <taxon>Methanosarcinaceae</taxon>
        <taxon>Methanolobus</taxon>
    </lineage>
</organism>
<name>A0AA51UH68_9EURY</name>
<dbReference type="RefSeq" id="WP_309309303.1">
    <property type="nucleotide sequence ID" value="NZ_CP133594.1"/>
</dbReference>
<sequence length="115" mass="13553">MTDDLEEIRRRRLAQMQQQQQMGAGDMQAAMQQEQAQADMDAKKQALMRQILTPEARERLTNLRMSRKELVDQLESQLIMLAQNGRLQSMIDDEKLKQLLVQMQPKKREPTIKRM</sequence>
<dbReference type="GO" id="GO:0003677">
    <property type="term" value="F:DNA binding"/>
    <property type="evidence" value="ECO:0007669"/>
    <property type="project" value="UniProtKB-UniRule"/>
</dbReference>
<dbReference type="GO" id="GO:0005829">
    <property type="term" value="C:cytosol"/>
    <property type="evidence" value="ECO:0007669"/>
    <property type="project" value="TreeGrafter"/>
</dbReference>
<dbReference type="Gene3D" id="1.10.8.140">
    <property type="entry name" value="PDCD5-like"/>
    <property type="match status" value="1"/>
</dbReference>
<evidence type="ECO:0000256" key="1">
    <source>
        <dbReference type="ARBA" id="ARBA00010490"/>
    </source>
</evidence>
<dbReference type="InterPro" id="IPR022889">
    <property type="entry name" value="DNA_bind_arc"/>
</dbReference>
<gene>
    <name evidence="5" type="ORF">RE476_04980</name>
</gene>